<dbReference type="InterPro" id="IPR019819">
    <property type="entry name" value="Carboxylesterase_B_CS"/>
</dbReference>
<evidence type="ECO:0000259" key="7">
    <source>
        <dbReference type="Pfam" id="PF00135"/>
    </source>
</evidence>
<dbReference type="PANTHER" id="PTHR43142:SF1">
    <property type="entry name" value="CARBOXYLIC ESTER HYDROLASE"/>
    <property type="match status" value="1"/>
</dbReference>
<feature type="chain" id="PRO_5016476866" description="Carboxylic ester hydrolase" evidence="6">
    <location>
        <begin position="21"/>
        <end position="573"/>
    </location>
</feature>
<feature type="domain" description="Carboxylesterase type B" evidence="7">
    <location>
        <begin position="26"/>
        <end position="547"/>
    </location>
</feature>
<name>A0A348G5Z5_ODOMO</name>
<evidence type="ECO:0000256" key="2">
    <source>
        <dbReference type="ARBA" id="ARBA00022487"/>
    </source>
</evidence>
<organism evidence="8">
    <name type="scientific">Odontomachus monticola</name>
    <name type="common">Trap-jaw ant</name>
    <dbReference type="NCBI Taxonomy" id="613454"/>
    <lineage>
        <taxon>Eukaryota</taxon>
        <taxon>Metazoa</taxon>
        <taxon>Ecdysozoa</taxon>
        <taxon>Arthropoda</taxon>
        <taxon>Hexapoda</taxon>
        <taxon>Insecta</taxon>
        <taxon>Pterygota</taxon>
        <taxon>Neoptera</taxon>
        <taxon>Endopterygota</taxon>
        <taxon>Hymenoptera</taxon>
        <taxon>Apocrita</taxon>
        <taxon>Aculeata</taxon>
        <taxon>Formicoidea</taxon>
        <taxon>Formicidae</taxon>
        <taxon>Ponerinae</taxon>
        <taxon>Ponerini</taxon>
        <taxon>Odontomachus</taxon>
    </lineage>
</organism>
<evidence type="ECO:0000256" key="1">
    <source>
        <dbReference type="ARBA" id="ARBA00005964"/>
    </source>
</evidence>
<gene>
    <name evidence="8" type="primary">VCE2_OM</name>
</gene>
<keyword evidence="3 6" id="KW-0378">Hydrolase</keyword>
<protein>
    <recommendedName>
        <fullName evidence="6">Carboxylic ester hydrolase</fullName>
        <ecNumber evidence="6">3.1.1.-</ecNumber>
    </recommendedName>
</protein>
<dbReference type="AlphaFoldDB" id="A0A348G5Z5"/>
<comment type="similarity">
    <text evidence="1 6">Belongs to the type-B carboxylesterase/lipase family.</text>
</comment>
<evidence type="ECO:0000313" key="8">
    <source>
        <dbReference type="EMBL" id="BBF97868.1"/>
    </source>
</evidence>
<evidence type="ECO:0000256" key="3">
    <source>
        <dbReference type="ARBA" id="ARBA00022801"/>
    </source>
</evidence>
<accession>A0A348G5Z5</accession>
<reference evidence="8" key="1">
    <citation type="journal article" date="2017" name="Toxins">
        <title>Combined Venom Gland Transcriptomic and Venom Peptidomic Analysis of the Predatory Ant Odontomachus monticola.</title>
        <authorList>
            <person name="Kazuma K."/>
            <person name="Masuko K."/>
            <person name="Konno K."/>
            <person name="Inagaki H."/>
        </authorList>
    </citation>
    <scope>NUCLEOTIDE SEQUENCE</scope>
    <source>
        <tissue evidence="8">Venom gland and sac</tissue>
    </source>
</reference>
<dbReference type="CDD" id="cd00312">
    <property type="entry name" value="Esterase_lipase"/>
    <property type="match status" value="1"/>
</dbReference>
<dbReference type="SUPFAM" id="SSF53474">
    <property type="entry name" value="alpha/beta-Hydrolases"/>
    <property type="match status" value="1"/>
</dbReference>
<keyword evidence="4" id="KW-1015">Disulfide bond</keyword>
<dbReference type="EC" id="3.1.1.-" evidence="6"/>
<dbReference type="Gene3D" id="3.40.50.1820">
    <property type="entry name" value="alpha/beta hydrolase"/>
    <property type="match status" value="1"/>
</dbReference>
<dbReference type="EMBL" id="FX985533">
    <property type="protein sequence ID" value="BBF97868.1"/>
    <property type="molecule type" value="mRNA"/>
</dbReference>
<dbReference type="GO" id="GO:0052689">
    <property type="term" value="F:carboxylic ester hydrolase activity"/>
    <property type="evidence" value="ECO:0007669"/>
    <property type="project" value="UniProtKB-KW"/>
</dbReference>
<feature type="signal peptide" evidence="6">
    <location>
        <begin position="1"/>
        <end position="20"/>
    </location>
</feature>
<dbReference type="PROSITE" id="PS00122">
    <property type="entry name" value="CARBOXYLESTERASE_B_1"/>
    <property type="match status" value="1"/>
</dbReference>
<dbReference type="InterPro" id="IPR002018">
    <property type="entry name" value="CarbesteraseB"/>
</dbReference>
<evidence type="ECO:0000256" key="4">
    <source>
        <dbReference type="ARBA" id="ARBA00023157"/>
    </source>
</evidence>
<proteinExistence type="evidence at transcript level"/>
<dbReference type="InterPro" id="IPR019826">
    <property type="entry name" value="Carboxylesterase_B_AS"/>
</dbReference>
<evidence type="ECO:0000256" key="5">
    <source>
        <dbReference type="ARBA" id="ARBA00023180"/>
    </source>
</evidence>
<dbReference type="PROSITE" id="PS00941">
    <property type="entry name" value="CARBOXYLESTERASE_B_2"/>
    <property type="match status" value="1"/>
</dbReference>
<sequence length="573" mass="64300">MSIKHLSIIILISLTLAVHANLDIASPKVKTTVGKLKGYYKTSHNGRQYEAYEGIPYAYPPVGKLRFQPPRALPIWIGELSATSLGPVCLQCSLIGKKVSVIGSEDCLYLNIYVPVREKTAPKTPLPVLFWIHGGGFQFGSCNDTDPEYLMDHDLVFVSINYRLGPLGFLSTEDEIVPGNMGLKDQSLALRWVSENIEWFGGDPQKVTLIGASAGGASVHYHYLSPMSAGLFQGGISISGTALDCWAQTENSLNKAKQLSEMMGCPTSSSRDMIRCLKYRPSRAVLESLPKFMPFHNNPFTPFGPVSEKAGDTRFIDRAPVEIISSGDVQDVPWITSVVSEEGLYPIALFFDEAGHIKDLNDNWDIISPILFDFNYTVPKEDHAEISRLIREHYIGTGTIDKANAKSLVNIASDRFFMYDSEKAARMQAEVNQKPVWYYYYSYRGTNSLTEMLSKSKDNYGVCHGDDAFTVVKTEMINPMTTSDDRNMQKHLIDMWLSFAKNGTPNVANVEWFKVDPSREEFQYLHLAHPTKIYMDSNANLGNKQFWNSINIDENKLQPEESKSTNKKVKMEL</sequence>
<keyword evidence="6" id="KW-0732">Signal</keyword>
<dbReference type="Pfam" id="PF00135">
    <property type="entry name" value="COesterase"/>
    <property type="match status" value="1"/>
</dbReference>
<keyword evidence="2" id="KW-0719">Serine esterase</keyword>
<evidence type="ECO:0000256" key="6">
    <source>
        <dbReference type="RuleBase" id="RU361235"/>
    </source>
</evidence>
<keyword evidence="5" id="KW-0325">Glycoprotein</keyword>
<dbReference type="PANTHER" id="PTHR43142">
    <property type="entry name" value="CARBOXYLIC ESTER HYDROLASE"/>
    <property type="match status" value="1"/>
</dbReference>
<dbReference type="InterPro" id="IPR029058">
    <property type="entry name" value="AB_hydrolase_fold"/>
</dbReference>